<keyword evidence="4" id="KW-1133">Transmembrane helix</keyword>
<accession>A0A7S1X9G6</accession>
<evidence type="ECO:0008006" key="7">
    <source>
        <dbReference type="Google" id="ProtNLM"/>
    </source>
</evidence>
<dbReference type="EMBL" id="HBGG01037067">
    <property type="protein sequence ID" value="CAD9217009.1"/>
    <property type="molecule type" value="Transcribed_RNA"/>
</dbReference>
<name>A0A7S1X9G6_9CHLO</name>
<dbReference type="PANTHER" id="PTHR33966:SF1">
    <property type="entry name" value="PROTEIN ODR-4 HOMOLOG"/>
    <property type="match status" value="1"/>
</dbReference>
<dbReference type="Pfam" id="PF14778">
    <property type="entry name" value="ODR4-like"/>
    <property type="match status" value="1"/>
</dbReference>
<evidence type="ECO:0000256" key="1">
    <source>
        <dbReference type="ARBA" id="ARBA00004370"/>
    </source>
</evidence>
<sequence length="489" mass="51191">MVVRTCQADAGVEAQVESLLLARKEVEVGLLIGRLGNGSKDLALALVRSPNNGGEAPARCTGVAPAGGSKSRKGGGKASLAIQVSIDLDDEWVVEHARQVRRMLLGGIRVIGVYLFGPESGFNQASKELASVAVECVEVGLGCDDTARNNNGREALLMHADSGSRRISMKVASADGALQPADLKFMPLLDNFVPLTCSYEVELSIPATSPAAKSVATLFEKMAAAEGGRMMCGEGMLSSGGRLPTADTPVIELLPGKGQGPSSSALQVELLCALPQSAPTHGALVGALNGRAQGLAKIKGCMHGRAYVHKRDTWSSAVDALKADLADTLQARLEMMLELEEEDCGDDNDGRPEMMSAEGLKKHFFRALPRRVGLPWVGGIMACDYLSPGDSTDDAASHGSMLLGLEGDVAVDESWEKVNETRATDGGVWVPSIRSHLTSDHNDVDVTDDDGMTRGKSASTATGFPCSMPILMGLAAASGLAMAFLVTSM</sequence>
<dbReference type="GO" id="GO:0012505">
    <property type="term" value="C:endomembrane system"/>
    <property type="evidence" value="ECO:0007669"/>
    <property type="project" value="TreeGrafter"/>
</dbReference>
<organism evidence="6">
    <name type="scientific">Tetraselmis chuii</name>
    <dbReference type="NCBI Taxonomy" id="63592"/>
    <lineage>
        <taxon>Eukaryota</taxon>
        <taxon>Viridiplantae</taxon>
        <taxon>Chlorophyta</taxon>
        <taxon>core chlorophytes</taxon>
        <taxon>Chlorodendrophyceae</taxon>
        <taxon>Chlorodendrales</taxon>
        <taxon>Chlorodendraceae</taxon>
        <taxon>Tetraselmis</taxon>
    </lineage>
</organism>
<dbReference type="AlphaFoldDB" id="A0A7S1X9G6"/>
<proteinExistence type="inferred from homology"/>
<dbReference type="GO" id="GO:0008104">
    <property type="term" value="P:intracellular protein localization"/>
    <property type="evidence" value="ECO:0007669"/>
    <property type="project" value="TreeGrafter"/>
</dbReference>
<evidence type="ECO:0000313" key="6">
    <source>
        <dbReference type="EMBL" id="CAD9217009.1"/>
    </source>
</evidence>
<dbReference type="GO" id="GO:0016020">
    <property type="term" value="C:membrane"/>
    <property type="evidence" value="ECO:0007669"/>
    <property type="project" value="UniProtKB-SubCell"/>
</dbReference>
<keyword evidence="3" id="KW-0812">Transmembrane</keyword>
<dbReference type="InterPro" id="IPR029454">
    <property type="entry name" value="ODR-4-like"/>
</dbReference>
<protein>
    <recommendedName>
        <fullName evidence="7">Protein odr-4 homolog</fullName>
    </recommendedName>
</protein>
<evidence type="ECO:0000256" key="5">
    <source>
        <dbReference type="ARBA" id="ARBA00023136"/>
    </source>
</evidence>
<dbReference type="PANTHER" id="PTHR33966">
    <property type="entry name" value="PROTEIN ODR-4 HOMOLOG"/>
    <property type="match status" value="1"/>
</dbReference>
<gene>
    <name evidence="6" type="ORF">TCHU04912_LOCUS19177</name>
</gene>
<reference evidence="6" key="1">
    <citation type="submission" date="2021-01" db="EMBL/GenBank/DDBJ databases">
        <authorList>
            <person name="Corre E."/>
            <person name="Pelletier E."/>
            <person name="Niang G."/>
            <person name="Scheremetjew M."/>
            <person name="Finn R."/>
            <person name="Kale V."/>
            <person name="Holt S."/>
            <person name="Cochrane G."/>
            <person name="Meng A."/>
            <person name="Brown T."/>
            <person name="Cohen L."/>
        </authorList>
    </citation>
    <scope>NUCLEOTIDE SEQUENCE</scope>
    <source>
        <strain evidence="6">PLY429</strain>
    </source>
</reference>
<evidence type="ECO:0000256" key="4">
    <source>
        <dbReference type="ARBA" id="ARBA00022989"/>
    </source>
</evidence>
<comment type="subcellular location">
    <subcellularLocation>
        <location evidence="1">Membrane</location>
    </subcellularLocation>
</comment>
<comment type="similarity">
    <text evidence="2">Belongs to the ODR-4 family.</text>
</comment>
<evidence type="ECO:0000256" key="3">
    <source>
        <dbReference type="ARBA" id="ARBA00022692"/>
    </source>
</evidence>
<keyword evidence="5" id="KW-0472">Membrane</keyword>
<evidence type="ECO:0000256" key="2">
    <source>
        <dbReference type="ARBA" id="ARBA00010131"/>
    </source>
</evidence>